<evidence type="ECO:0000313" key="2">
    <source>
        <dbReference type="Proteomes" id="UP000469890"/>
    </source>
</evidence>
<name>A0A8H4EVY7_MUCCL</name>
<reference evidence="1 2" key="1">
    <citation type="submission" date="2019-09" db="EMBL/GenBank/DDBJ databases">
        <authorList>
            <consortium name="DOE Joint Genome Institute"/>
            <person name="Mondo S.J."/>
            <person name="Navarro-Mendoza M.I."/>
            <person name="Perez-Arques C."/>
            <person name="Panchal S."/>
            <person name="Nicolas F.E."/>
            <person name="Ganguly P."/>
            <person name="Pangilinan J."/>
            <person name="Grigoriev I."/>
            <person name="Heitman J."/>
            <person name="Sanya K."/>
            <person name="Garre V."/>
        </authorList>
    </citation>
    <scope>NUCLEOTIDE SEQUENCE [LARGE SCALE GENOMIC DNA]</scope>
    <source>
        <strain evidence="1 2">MU402</strain>
    </source>
</reference>
<dbReference type="EMBL" id="JAAECE010000013">
    <property type="protein sequence ID" value="KAF1796157.1"/>
    <property type="molecule type" value="Genomic_DNA"/>
</dbReference>
<sequence>MVAVFNINVIIMNKSISQCKNDAKTHVFDLRCQIQQILALEKIVLLENGQPCPKLAEYQVDATLLLEDFVSDTLDSLTQFDGSLLAQLMSVLVDVNQKSKRKELITKLNKICDEASEEDGYVVQVFIGLLTKLLNFTELSPVGELELTTKYLDAVLSNLLHHPEFDREFVWLSRTDESSEVKAADADTTTLRFEDLIRLAVFSKELLPKKFSKKVLAVQCILSITIPECISQIGVLLTQVNALKRLVKFSAQQHRSVNWSACKSTTVKEIPDITKSLISKNINPKKQKLNGTSVLQTSMDTHKHVPEDCMITNKTSNPSQIRI</sequence>
<organism evidence="1 2">
    <name type="scientific">Mucor circinelloides f. lusitanicus</name>
    <name type="common">Mucor racemosus var. lusitanicus</name>
    <dbReference type="NCBI Taxonomy" id="29924"/>
    <lineage>
        <taxon>Eukaryota</taxon>
        <taxon>Fungi</taxon>
        <taxon>Fungi incertae sedis</taxon>
        <taxon>Mucoromycota</taxon>
        <taxon>Mucoromycotina</taxon>
        <taxon>Mucoromycetes</taxon>
        <taxon>Mucorales</taxon>
        <taxon>Mucorineae</taxon>
        <taxon>Mucoraceae</taxon>
        <taxon>Mucor</taxon>
    </lineage>
</organism>
<proteinExistence type="predicted"/>
<comment type="caution">
    <text evidence="1">The sequence shown here is derived from an EMBL/GenBank/DDBJ whole genome shotgun (WGS) entry which is preliminary data.</text>
</comment>
<dbReference type="AlphaFoldDB" id="A0A8H4EVY7"/>
<accession>A0A8H4EVY7</accession>
<evidence type="ECO:0000313" key="1">
    <source>
        <dbReference type="EMBL" id="KAF1796157.1"/>
    </source>
</evidence>
<dbReference type="Proteomes" id="UP000469890">
    <property type="component" value="Unassembled WGS sequence"/>
</dbReference>
<gene>
    <name evidence="1" type="ORF">FB192DRAFT_1347946</name>
</gene>
<protein>
    <submittedName>
        <fullName evidence="1">Uncharacterized protein</fullName>
    </submittedName>
</protein>